<feature type="binding site" evidence="7">
    <location>
        <position position="76"/>
    </location>
    <ligand>
        <name>S-adenosyl-L-methionine</name>
        <dbReference type="ChEBI" id="CHEBI:59789"/>
    </ligand>
</feature>
<dbReference type="InterPro" id="IPR024576">
    <property type="entry name" value="rRNA_MeTfrase_Spb1_DUF3381"/>
</dbReference>
<dbReference type="InterPro" id="IPR029063">
    <property type="entry name" value="SAM-dependent_MTases_sf"/>
</dbReference>
<dbReference type="InterPro" id="IPR002877">
    <property type="entry name" value="RNA_MeTrfase_FtsJ_dom"/>
</dbReference>
<feature type="compositionally biased region" description="Basic and acidic residues" evidence="8">
    <location>
        <begin position="472"/>
        <end position="486"/>
    </location>
</feature>
<feature type="binding site" evidence="7">
    <location>
        <position position="58"/>
    </location>
    <ligand>
        <name>S-adenosyl-L-methionine</name>
        <dbReference type="ChEBI" id="CHEBI:59789"/>
    </ligand>
</feature>
<evidence type="ECO:0000256" key="5">
    <source>
        <dbReference type="ARBA" id="ARBA00022691"/>
    </source>
</evidence>
<dbReference type="PANTHER" id="PTHR10920:SF13">
    <property type="entry name" value="PRE-RRNA 2'-O-RIBOSE RNA METHYLTRANSFERASE FTSJ3"/>
    <property type="match status" value="1"/>
</dbReference>
<keyword evidence="4 7" id="KW-0808">Transferase</keyword>
<keyword evidence="13" id="KW-1185">Reference proteome</keyword>
<dbReference type="InterPro" id="IPR015507">
    <property type="entry name" value="rRNA-MeTfrase_E"/>
</dbReference>
<feature type="coiled-coil region" evidence="7">
    <location>
        <begin position="707"/>
        <end position="741"/>
    </location>
</feature>
<keyword evidence="5 7" id="KW-0949">S-adenosyl-L-methionine</keyword>
<feature type="compositionally biased region" description="Polar residues" evidence="8">
    <location>
        <begin position="586"/>
        <end position="597"/>
    </location>
</feature>
<dbReference type="EMBL" id="CAXLJM020000051">
    <property type="protein sequence ID" value="CAL8115822.1"/>
    <property type="molecule type" value="Genomic_DNA"/>
</dbReference>
<feature type="region of interest" description="Disordered" evidence="8">
    <location>
        <begin position="585"/>
        <end position="613"/>
    </location>
</feature>
<comment type="similarity">
    <text evidence="7">Belongs to the class I-like SAM-binding methyltransferase superfamily. RNA methyltransferase RlmE family. SPB1 subfamily.</text>
</comment>
<comment type="catalytic activity">
    <reaction evidence="7">
        <text>a ribonucleotide in rRNA + S-adenosyl-L-methionine = a 2'-O-methylribonucleotide in rRNA + S-adenosyl-L-homocysteine + H(+)</text>
        <dbReference type="Rhea" id="RHEA:48628"/>
        <dbReference type="Rhea" id="RHEA-COMP:12164"/>
        <dbReference type="Rhea" id="RHEA-COMP:12165"/>
        <dbReference type="ChEBI" id="CHEBI:15378"/>
        <dbReference type="ChEBI" id="CHEBI:57856"/>
        <dbReference type="ChEBI" id="CHEBI:59789"/>
        <dbReference type="ChEBI" id="CHEBI:90675"/>
        <dbReference type="ChEBI" id="CHEBI:90676"/>
    </reaction>
</comment>
<evidence type="ECO:0000256" key="6">
    <source>
        <dbReference type="ARBA" id="ARBA00023242"/>
    </source>
</evidence>
<dbReference type="Proteomes" id="UP001642540">
    <property type="component" value="Unassembled WGS sequence"/>
</dbReference>
<evidence type="ECO:0000256" key="4">
    <source>
        <dbReference type="ARBA" id="ARBA00022679"/>
    </source>
</evidence>
<dbReference type="Pfam" id="PF11861">
    <property type="entry name" value="DUF3381"/>
    <property type="match status" value="1"/>
</dbReference>
<evidence type="ECO:0000256" key="8">
    <source>
        <dbReference type="SAM" id="MobiDB-lite"/>
    </source>
</evidence>
<feature type="binding site" evidence="7">
    <location>
        <position position="92"/>
    </location>
    <ligand>
        <name>S-adenosyl-L-methionine</name>
        <dbReference type="ChEBI" id="CHEBI:59789"/>
    </ligand>
</feature>
<evidence type="ECO:0000256" key="1">
    <source>
        <dbReference type="ARBA" id="ARBA00022517"/>
    </source>
</evidence>
<comment type="caution">
    <text evidence="12">The sequence shown here is derived from an EMBL/GenBank/DDBJ whole genome shotgun (WGS) entry which is preliminary data.</text>
</comment>
<evidence type="ECO:0000259" key="11">
    <source>
        <dbReference type="Pfam" id="PF11861"/>
    </source>
</evidence>
<reference evidence="12 13" key="1">
    <citation type="submission" date="2024-08" db="EMBL/GenBank/DDBJ databases">
        <authorList>
            <person name="Cucini C."/>
            <person name="Frati F."/>
        </authorList>
    </citation>
    <scope>NUCLEOTIDE SEQUENCE [LARGE SCALE GENOMIC DNA]</scope>
</reference>
<feature type="domain" description="Ribosomal RNA methyltransferase SPB1-like C-terminal" evidence="10">
    <location>
        <begin position="597"/>
        <end position="805"/>
    </location>
</feature>
<evidence type="ECO:0000313" key="12">
    <source>
        <dbReference type="EMBL" id="CAL8115822.1"/>
    </source>
</evidence>
<dbReference type="SUPFAM" id="SSF53335">
    <property type="entry name" value="S-adenosyl-L-methionine-dependent methyltransferases"/>
    <property type="match status" value="1"/>
</dbReference>
<keyword evidence="7" id="KW-0175">Coiled coil</keyword>
<dbReference type="PANTHER" id="PTHR10920">
    <property type="entry name" value="RIBOSOMAL RNA METHYLTRANSFERASE"/>
    <property type="match status" value="1"/>
</dbReference>
<dbReference type="HAMAP" id="MF_01547">
    <property type="entry name" value="RNA_methyltr_E"/>
    <property type="match status" value="1"/>
</dbReference>
<keyword evidence="2 7" id="KW-0698">rRNA processing</keyword>
<evidence type="ECO:0000256" key="7">
    <source>
        <dbReference type="HAMAP-Rule" id="MF_03163"/>
    </source>
</evidence>
<feature type="binding site" evidence="7">
    <location>
        <position position="117"/>
    </location>
    <ligand>
        <name>S-adenosyl-L-methionine</name>
        <dbReference type="ChEBI" id="CHEBI:59789"/>
    </ligand>
</feature>
<feature type="compositionally biased region" description="Gly residues" evidence="8">
    <location>
        <begin position="808"/>
        <end position="826"/>
    </location>
</feature>
<dbReference type="Pfam" id="PF01728">
    <property type="entry name" value="FtsJ"/>
    <property type="match status" value="1"/>
</dbReference>
<evidence type="ECO:0000259" key="9">
    <source>
        <dbReference type="Pfam" id="PF01728"/>
    </source>
</evidence>
<dbReference type="InterPro" id="IPR012920">
    <property type="entry name" value="rRNA_MeTfrase_SPB1-like_C"/>
</dbReference>
<dbReference type="Gene3D" id="3.40.50.150">
    <property type="entry name" value="Vaccinia Virus protein VP39"/>
    <property type="match status" value="1"/>
</dbReference>
<keyword evidence="1 7" id="KW-0690">Ribosome biogenesis</keyword>
<evidence type="ECO:0000313" key="13">
    <source>
        <dbReference type="Proteomes" id="UP001642540"/>
    </source>
</evidence>
<dbReference type="InterPro" id="IPR050082">
    <property type="entry name" value="RNA_methyltr_RlmE"/>
</dbReference>
<organism evidence="12 13">
    <name type="scientific">Orchesella dallaii</name>
    <dbReference type="NCBI Taxonomy" id="48710"/>
    <lineage>
        <taxon>Eukaryota</taxon>
        <taxon>Metazoa</taxon>
        <taxon>Ecdysozoa</taxon>
        <taxon>Arthropoda</taxon>
        <taxon>Hexapoda</taxon>
        <taxon>Collembola</taxon>
        <taxon>Entomobryomorpha</taxon>
        <taxon>Entomobryoidea</taxon>
        <taxon>Orchesellidae</taxon>
        <taxon>Orchesellinae</taxon>
        <taxon>Orchesella</taxon>
    </lineage>
</organism>
<feature type="domain" description="Ribosomal RNA methyltransferase FtsJ" evidence="9">
    <location>
        <begin position="24"/>
        <end position="200"/>
    </location>
</feature>
<name>A0ABP1QZA1_9HEXA</name>
<feature type="active site" description="Proton acceptor" evidence="7">
    <location>
        <position position="157"/>
    </location>
</feature>
<evidence type="ECO:0000259" key="10">
    <source>
        <dbReference type="Pfam" id="PF07780"/>
    </source>
</evidence>
<dbReference type="EC" id="2.1.1.-" evidence="7"/>
<feature type="region of interest" description="Disordered" evidence="8">
    <location>
        <begin position="468"/>
        <end position="504"/>
    </location>
</feature>
<keyword evidence="6 7" id="KW-0539">Nucleus</keyword>
<evidence type="ECO:0000256" key="3">
    <source>
        <dbReference type="ARBA" id="ARBA00022603"/>
    </source>
</evidence>
<evidence type="ECO:0000256" key="2">
    <source>
        <dbReference type="ARBA" id="ARBA00022552"/>
    </source>
</evidence>
<feature type="coiled-coil region" evidence="7">
    <location>
        <begin position="363"/>
        <end position="391"/>
    </location>
</feature>
<dbReference type="Pfam" id="PF07780">
    <property type="entry name" value="Spb1_C"/>
    <property type="match status" value="1"/>
</dbReference>
<dbReference type="HAMAP" id="MF_03163">
    <property type="entry name" value="RNA_methyltr_E_SPB1"/>
    <property type="match status" value="1"/>
</dbReference>
<feature type="compositionally biased region" description="Basic residues" evidence="8">
    <location>
        <begin position="827"/>
        <end position="836"/>
    </location>
</feature>
<protein>
    <recommendedName>
        <fullName evidence="7">Putative rRNA methyltransferase</fullName>
        <ecNumber evidence="7">2.1.1.-</ecNumber>
    </recommendedName>
    <alternativeName>
        <fullName evidence="7">2'-O-ribose RNA methyltransferase SPB1 homolog</fullName>
    </alternativeName>
</protein>
<feature type="region of interest" description="Disordered" evidence="8">
    <location>
        <begin position="775"/>
        <end position="836"/>
    </location>
</feature>
<proteinExistence type="inferred from homology"/>
<accession>A0ABP1QZA1</accession>
<comment type="function">
    <text evidence="7">Probable methyltransferase involved in the maturation of rRNA and in the biogenesis of ribosomal subunits.</text>
</comment>
<gene>
    <name evidence="12" type="ORF">ODALV1_LOCUS17026</name>
</gene>
<sequence length="836" mass="94556">MGRKVKVGKQRKDKFYHLAKETGYRSRAAFKLIQLNRKFEFLQKSRVVVDLCAAPGGWMQVAVEHMPVSSLVIGVDLFPIKPISGCISITEDITTPKCLQLLKRELKTWKADVVLNDGAPNVGQNWIHDAYQQNVLTLSAFKLATELLRPGGYFVTKVFRSKDYNSLIWVLKQFFRNVFATKPAASRTESAEIFVVCKGYLAPGTIDQRFLDPKHVFEDIDLPEGKKQLQQLLKEVGKKKKAEGYPTGETMLYRPVLASEFVKSSDYIELLANTSSIDLNEEWIATNPATTDDIKDYCKDVKVLGKKEIKDLVHWRKILRDKIEQYLKLKAGVKDEENAGEGSNVQELDDESDTETKLHDAITAVKEQQVKEEKRKKKKLLKEKKKVAEKTSLDMIIPGDVGPTDTSGDSLFTLKSIKSIDDVDKLIVKPALPDVEDNRDDEDDLDAIYQRYQSKRVRYNKEGQVLDSSGKFYRDATEQDQNVKEESSDEEAEPDLRKGLDFGSDDEELSIEEADIDMDKIAPIIDNHLLTDLDPANKTQKRLKKVAMWFDKDIFKNIDEESDEDFEIQQLASSYIKKGAIVHGLNPTNGTTESTKAAQRKKRKPQVDDVDSDNDEMEIVPATVPRKKKSKLDAEGLALATVMVQSGKNKRDLMDDGWNRYAFNDAGLPDWFLDDEKKHMKKALPVPQELVDEYKSSLKEINVRPIKKVMEAKARKKKRTIKKMEKAKKKAEGILDNSEMSDAEKANQIKQLYKKANAHKKKEVTYVVAKKFTSAKRMKRPAGVKGPMRVVDPRMKKDLRKMKSMGKKGAGGKKGGAGKKGGGKGFKSGKSRKGKH</sequence>
<feature type="binding site" evidence="7">
    <location>
        <position position="56"/>
    </location>
    <ligand>
        <name>S-adenosyl-L-methionine</name>
        <dbReference type="ChEBI" id="CHEBI:59789"/>
    </ligand>
</feature>
<feature type="compositionally biased region" description="Basic residues" evidence="8">
    <location>
        <begin position="797"/>
        <end position="806"/>
    </location>
</feature>
<feature type="domain" description="DUF3381" evidence="11">
    <location>
        <begin position="238"/>
        <end position="389"/>
    </location>
</feature>
<keyword evidence="3 7" id="KW-0489">Methyltransferase</keyword>
<comment type="subcellular location">
    <subcellularLocation>
        <location evidence="7">Nucleus</location>
        <location evidence="7">Nucleolus</location>
    </subcellularLocation>
</comment>
<dbReference type="InterPro" id="IPR028589">
    <property type="entry name" value="SPB1-like"/>
</dbReference>